<feature type="transmembrane region" description="Helical" evidence="1">
    <location>
        <begin position="49"/>
        <end position="68"/>
    </location>
</feature>
<feature type="transmembrane region" description="Helical" evidence="1">
    <location>
        <begin position="154"/>
        <end position="172"/>
    </location>
</feature>
<proteinExistence type="predicted"/>
<keyword evidence="1" id="KW-0812">Transmembrane</keyword>
<accession>A0A0A1YH85</accession>
<keyword evidence="1" id="KW-1133">Transmembrane helix</keyword>
<keyword evidence="1" id="KW-0472">Membrane</keyword>
<evidence type="ECO:0000313" key="3">
    <source>
        <dbReference type="EMBL" id="KFX67994.1"/>
    </source>
</evidence>
<sequence length="255" mass="27487">MPLPTMRFLLPALALGAGLASGFVQPIGLFIGATFIALLLVGEKYLSNGLWLGLSLLACIALAAHLLPGFSPWQLWPARQISVDAPPYALRLSWDKLLLGLTLLAWWLGQDRSPFNQLQPLKLGAAMLLTLIGVPLLAVQLGVVAWQPKWPPGLWLWLAVNLGVTVLAEELLFRGLLQPRLIAWLGAWPGIALTALLFGAVHAPFSPLFALVAGVAGLGYGLTFHYSGRLSLAVVLHATVNLLHLLLLSYPLRLT</sequence>
<dbReference type="Proteomes" id="UP000030063">
    <property type="component" value="Unassembled WGS sequence"/>
</dbReference>
<dbReference type="EMBL" id="AWSQ01000009">
    <property type="protein sequence ID" value="KFX67994.1"/>
    <property type="molecule type" value="Genomic_DNA"/>
</dbReference>
<protein>
    <submittedName>
        <fullName evidence="3">Peptidase</fullName>
    </submittedName>
</protein>
<evidence type="ECO:0000256" key="1">
    <source>
        <dbReference type="SAM" id="Phobius"/>
    </source>
</evidence>
<dbReference type="AlphaFoldDB" id="A0A0A1YH85"/>
<dbReference type="OrthoDB" id="5322702at2"/>
<dbReference type="STRING" id="1395571.TMS3_0122575"/>
<evidence type="ECO:0000259" key="2">
    <source>
        <dbReference type="Pfam" id="PF02517"/>
    </source>
</evidence>
<dbReference type="GO" id="GO:0004175">
    <property type="term" value="F:endopeptidase activity"/>
    <property type="evidence" value="ECO:0007669"/>
    <property type="project" value="UniProtKB-ARBA"/>
</dbReference>
<organism evidence="3 4">
    <name type="scientific">Pseudomonas taeanensis MS-3</name>
    <dbReference type="NCBI Taxonomy" id="1395571"/>
    <lineage>
        <taxon>Bacteria</taxon>
        <taxon>Pseudomonadati</taxon>
        <taxon>Pseudomonadota</taxon>
        <taxon>Gammaproteobacteria</taxon>
        <taxon>Pseudomonadales</taxon>
        <taxon>Pseudomonadaceae</taxon>
        <taxon>Pseudomonas</taxon>
    </lineage>
</organism>
<feature type="transmembrane region" description="Helical" evidence="1">
    <location>
        <begin position="121"/>
        <end position="142"/>
    </location>
</feature>
<dbReference type="GO" id="GO:0080120">
    <property type="term" value="P:CAAX-box protein maturation"/>
    <property type="evidence" value="ECO:0007669"/>
    <property type="project" value="UniProtKB-ARBA"/>
</dbReference>
<feature type="transmembrane region" description="Helical" evidence="1">
    <location>
        <begin position="230"/>
        <end position="252"/>
    </location>
</feature>
<feature type="transmembrane region" description="Helical" evidence="1">
    <location>
        <begin position="181"/>
        <end position="199"/>
    </location>
</feature>
<feature type="transmembrane region" description="Helical" evidence="1">
    <location>
        <begin position="12"/>
        <end position="42"/>
    </location>
</feature>
<keyword evidence="4" id="KW-1185">Reference proteome</keyword>
<name>A0A0A1YH85_9PSED</name>
<dbReference type="eggNOG" id="COG1266">
    <property type="taxonomic scope" value="Bacteria"/>
</dbReference>
<dbReference type="Pfam" id="PF02517">
    <property type="entry name" value="Rce1-like"/>
    <property type="match status" value="1"/>
</dbReference>
<dbReference type="RefSeq" id="WP_025167460.1">
    <property type="nucleotide sequence ID" value="NZ_AWSQ01000009.1"/>
</dbReference>
<dbReference type="PANTHER" id="PTHR43592">
    <property type="entry name" value="CAAX AMINO TERMINAL PROTEASE"/>
    <property type="match status" value="1"/>
</dbReference>
<dbReference type="InterPro" id="IPR003675">
    <property type="entry name" value="Rce1/LyrA-like_dom"/>
</dbReference>
<gene>
    <name evidence="3" type="ORF">TMS3_0122575</name>
</gene>
<feature type="transmembrane region" description="Helical" evidence="1">
    <location>
        <begin position="88"/>
        <end position="109"/>
    </location>
</feature>
<dbReference type="PANTHER" id="PTHR43592:SF15">
    <property type="entry name" value="CAAX AMINO TERMINAL PROTEASE FAMILY PROTEIN"/>
    <property type="match status" value="1"/>
</dbReference>
<evidence type="ECO:0000313" key="4">
    <source>
        <dbReference type="Proteomes" id="UP000030063"/>
    </source>
</evidence>
<reference evidence="3 4" key="1">
    <citation type="journal article" date="2014" name="Genome Announc.">
        <title>Draft Genome Sequence of Petroleum Oil-Degrading Marine Bacterium Pseudomonas taeanensis Strain MS-3, Isolated from a Crude Oil-Contaminated Seashore.</title>
        <authorList>
            <person name="Lee S.Y."/>
            <person name="Kim S.H."/>
            <person name="Lee D.G."/>
            <person name="Shin S."/>
            <person name="Yun S.H."/>
            <person name="Choi C.W."/>
            <person name="Chung Y.H."/>
            <person name="Choi J.S."/>
            <person name="Kahng H.Y."/>
            <person name="Kim S.I."/>
        </authorList>
    </citation>
    <scope>NUCLEOTIDE SEQUENCE [LARGE SCALE GENOMIC DNA]</scope>
    <source>
        <strain evidence="3 4">MS-3</strain>
    </source>
</reference>
<comment type="caution">
    <text evidence="3">The sequence shown here is derived from an EMBL/GenBank/DDBJ whole genome shotgun (WGS) entry which is preliminary data.</text>
</comment>
<feature type="domain" description="CAAX prenyl protease 2/Lysostaphin resistance protein A-like" evidence="2">
    <location>
        <begin position="152"/>
        <end position="243"/>
    </location>
</feature>